<evidence type="ECO:0000256" key="4">
    <source>
        <dbReference type="ARBA" id="ARBA00023002"/>
    </source>
</evidence>
<comment type="catalytic activity">
    <reaction evidence="10">
        <text>2-deoxy-scyllo-inosamine + NAD(+) = 3-amino-2,3-dideoxy-scyllo-inosose + NADH + H(+)</text>
        <dbReference type="Rhea" id="RHEA:33883"/>
        <dbReference type="ChEBI" id="CHEBI:15378"/>
        <dbReference type="ChEBI" id="CHEBI:57540"/>
        <dbReference type="ChEBI" id="CHEBI:57945"/>
        <dbReference type="ChEBI" id="CHEBI:65002"/>
        <dbReference type="ChEBI" id="CHEBI:65003"/>
        <dbReference type="EC" id="1.1.1.329"/>
    </reaction>
</comment>
<feature type="domain" description="Enoyl reductase (ER)" evidence="12">
    <location>
        <begin position="8"/>
        <end position="334"/>
    </location>
</feature>
<evidence type="ECO:0000256" key="7">
    <source>
        <dbReference type="ARBA" id="ARBA00038004"/>
    </source>
</evidence>
<proteinExistence type="inferred from homology"/>
<evidence type="ECO:0000256" key="9">
    <source>
        <dbReference type="ARBA" id="ARBA00039387"/>
    </source>
</evidence>
<dbReference type="InterPro" id="IPR050129">
    <property type="entry name" value="Zn_alcohol_dh"/>
</dbReference>
<evidence type="ECO:0000256" key="1">
    <source>
        <dbReference type="ARBA" id="ARBA00001947"/>
    </source>
</evidence>
<dbReference type="Pfam" id="PF08240">
    <property type="entry name" value="ADH_N"/>
    <property type="match status" value="1"/>
</dbReference>
<dbReference type="PANTHER" id="PTHR43401:SF2">
    <property type="entry name" value="L-THREONINE 3-DEHYDROGENASE"/>
    <property type="match status" value="1"/>
</dbReference>
<dbReference type="SMART" id="SM00829">
    <property type="entry name" value="PKS_ER"/>
    <property type="match status" value="1"/>
</dbReference>
<sequence>MRAAVLNGPRDITVTEVPGPRLPEGWALVRVAYNSICGSDVSLYNNAWHGTAFPAVPGHEWSGVVEQAPPGQVAPGDRVVADLTLSCGQCRWCRRSQPVMCPGLREFGFTDPGGCADYVAVPAANLVRLPPDTDLLAATQAEPLAVSLHALSRVRLAPGETVAVLGCGGIGLTLLQAAQVAGAQVVLAVDPLPGRARTAGLLGAGAALSTPEEVAGWIADAGPDGLPDVVLEASGEPEAIRAATELVVPGGRVALVGYRVGRQVELESARWPLKLMETVGTMGPGRFMGAAAALVARGALRTDLVVTDVLDLTAADEAFRLAGAPGTDTIRVAVRADGA</sequence>
<protein>
    <recommendedName>
        <fullName evidence="9">2-deoxy-scyllo-inosamine dehydrogenase</fullName>
        <ecNumber evidence="8">1.1.1.329</ecNumber>
    </recommendedName>
</protein>
<evidence type="ECO:0000256" key="2">
    <source>
        <dbReference type="ARBA" id="ARBA00022723"/>
    </source>
</evidence>
<comment type="pathway">
    <text evidence="6">Metabolic intermediate biosynthesis; 2-deoxystreptamine biosynthesis; 2-deoxystreptamine from D-glucose 6-phosphate: step 3/4.</text>
</comment>
<keyword evidence="4" id="KW-0560">Oxidoreductase</keyword>
<dbReference type="Gene3D" id="3.90.180.10">
    <property type="entry name" value="Medium-chain alcohol dehydrogenases, catalytic domain"/>
    <property type="match status" value="1"/>
</dbReference>
<keyword evidence="2" id="KW-0479">Metal-binding</keyword>
<dbReference type="InterPro" id="IPR036291">
    <property type="entry name" value="NAD(P)-bd_dom_sf"/>
</dbReference>
<dbReference type="EC" id="1.1.1.329" evidence="8"/>
<evidence type="ECO:0000259" key="12">
    <source>
        <dbReference type="SMART" id="SM00829"/>
    </source>
</evidence>
<evidence type="ECO:0000256" key="8">
    <source>
        <dbReference type="ARBA" id="ARBA00039102"/>
    </source>
</evidence>
<dbReference type="InterPro" id="IPR013154">
    <property type="entry name" value="ADH-like_N"/>
</dbReference>
<comment type="cofactor">
    <cofactor evidence="1">
        <name>Zn(2+)</name>
        <dbReference type="ChEBI" id="CHEBI:29105"/>
    </cofactor>
</comment>
<keyword evidence="3" id="KW-0862">Zinc</keyword>
<evidence type="ECO:0000256" key="5">
    <source>
        <dbReference type="ARBA" id="ARBA00037678"/>
    </source>
</evidence>
<dbReference type="InterPro" id="IPR013149">
    <property type="entry name" value="ADH-like_C"/>
</dbReference>
<dbReference type="Pfam" id="PF00107">
    <property type="entry name" value="ADH_zinc_N"/>
    <property type="match status" value="1"/>
</dbReference>
<evidence type="ECO:0000313" key="14">
    <source>
        <dbReference type="Proteomes" id="UP001054854"/>
    </source>
</evidence>
<comment type="similarity">
    <text evidence="7">Belongs to the zinc-containing alcohol dehydrogenase family. DOIA dehydrogenase subfamily.</text>
</comment>
<evidence type="ECO:0000256" key="3">
    <source>
        <dbReference type="ARBA" id="ARBA00022833"/>
    </source>
</evidence>
<dbReference type="SUPFAM" id="SSF50129">
    <property type="entry name" value="GroES-like"/>
    <property type="match status" value="1"/>
</dbReference>
<reference evidence="13" key="1">
    <citation type="submission" date="2024-05" db="EMBL/GenBank/DDBJ databases">
        <title>Whole genome shotgun sequence of Streptomyces hygroscopicus NBRC 113678.</title>
        <authorList>
            <person name="Komaki H."/>
            <person name="Tamura T."/>
        </authorList>
    </citation>
    <scope>NUCLEOTIDE SEQUENCE</scope>
    <source>
        <strain evidence="13">N11-34</strain>
    </source>
</reference>
<dbReference type="PANTHER" id="PTHR43401">
    <property type="entry name" value="L-THREONINE 3-DEHYDROGENASE"/>
    <property type="match status" value="1"/>
</dbReference>
<accession>A0ABQ3TUH0</accession>
<comment type="caution">
    <text evidence="13">The sequence shown here is derived from an EMBL/GenBank/DDBJ whole genome shotgun (WGS) entry which is preliminary data.</text>
</comment>
<keyword evidence="14" id="KW-1185">Reference proteome</keyword>
<dbReference type="EMBL" id="BNEK01000002">
    <property type="protein sequence ID" value="GHJ26949.1"/>
    <property type="molecule type" value="Genomic_DNA"/>
</dbReference>
<dbReference type="Proteomes" id="UP001054854">
    <property type="component" value="Unassembled WGS sequence"/>
</dbReference>
<name>A0ABQ3TUH0_STRHY</name>
<dbReference type="InterPro" id="IPR020843">
    <property type="entry name" value="ER"/>
</dbReference>
<dbReference type="Gene3D" id="3.40.50.720">
    <property type="entry name" value="NAD(P)-binding Rossmann-like Domain"/>
    <property type="match status" value="1"/>
</dbReference>
<evidence type="ECO:0000256" key="6">
    <source>
        <dbReference type="ARBA" id="ARBA00037908"/>
    </source>
</evidence>
<evidence type="ECO:0000256" key="11">
    <source>
        <dbReference type="ARBA" id="ARBA00049085"/>
    </source>
</evidence>
<gene>
    <name evidence="13" type="ORF">TPA0910_13820</name>
</gene>
<evidence type="ECO:0000256" key="10">
    <source>
        <dbReference type="ARBA" id="ARBA00048685"/>
    </source>
</evidence>
<dbReference type="InterPro" id="IPR011032">
    <property type="entry name" value="GroES-like_sf"/>
</dbReference>
<evidence type="ECO:0000313" key="13">
    <source>
        <dbReference type="EMBL" id="GHJ26949.1"/>
    </source>
</evidence>
<comment type="function">
    <text evidence="5">Catalyzes the oxidation of 2-deoxy-scyllo-inosamine (DOIA) with NAD(+) or NADP(+), forming 3-amino-2,3-dideoxy-scyllo-inosose (amino-DOI).</text>
</comment>
<comment type="catalytic activity">
    <reaction evidence="11">
        <text>2-deoxy-scyllo-inosamine + NADP(+) = 3-amino-2,3-dideoxy-scyllo-inosose + NADPH + H(+)</text>
        <dbReference type="Rhea" id="RHEA:33879"/>
        <dbReference type="ChEBI" id="CHEBI:15378"/>
        <dbReference type="ChEBI" id="CHEBI:57783"/>
        <dbReference type="ChEBI" id="CHEBI:58349"/>
        <dbReference type="ChEBI" id="CHEBI:65002"/>
        <dbReference type="ChEBI" id="CHEBI:65003"/>
        <dbReference type="EC" id="1.1.1.329"/>
    </reaction>
</comment>
<organism evidence="13 14">
    <name type="scientific">Streptomyces hygroscopicus</name>
    <dbReference type="NCBI Taxonomy" id="1912"/>
    <lineage>
        <taxon>Bacteria</taxon>
        <taxon>Bacillati</taxon>
        <taxon>Actinomycetota</taxon>
        <taxon>Actinomycetes</taxon>
        <taxon>Kitasatosporales</taxon>
        <taxon>Streptomycetaceae</taxon>
        <taxon>Streptomyces</taxon>
        <taxon>Streptomyces violaceusniger group</taxon>
    </lineage>
</organism>
<dbReference type="RefSeq" id="WP_062012875.1">
    <property type="nucleotide sequence ID" value="NZ_BNEK01000002.1"/>
</dbReference>
<dbReference type="SUPFAM" id="SSF51735">
    <property type="entry name" value="NAD(P)-binding Rossmann-fold domains"/>
    <property type="match status" value="1"/>
</dbReference>